<proteinExistence type="predicted"/>
<organism evidence="1 2">
    <name type="scientific">Araneus ventricosus</name>
    <name type="common">Orbweaver spider</name>
    <name type="synonym">Epeira ventricosa</name>
    <dbReference type="NCBI Taxonomy" id="182803"/>
    <lineage>
        <taxon>Eukaryota</taxon>
        <taxon>Metazoa</taxon>
        <taxon>Ecdysozoa</taxon>
        <taxon>Arthropoda</taxon>
        <taxon>Chelicerata</taxon>
        <taxon>Arachnida</taxon>
        <taxon>Araneae</taxon>
        <taxon>Araneomorphae</taxon>
        <taxon>Entelegynae</taxon>
        <taxon>Araneoidea</taxon>
        <taxon>Araneidae</taxon>
        <taxon>Araneus</taxon>
    </lineage>
</organism>
<keyword evidence="2" id="KW-1185">Reference proteome</keyword>
<dbReference type="AlphaFoldDB" id="A0A4Y2TIB3"/>
<sequence length="90" mass="10248">MVISGRGLNDHPGWASPIHVASSQKAPVLKGVEEKSRIGIKELRKWGIRFCCIVLRKMFLGVDLFSGNYNLWQRLRPAFAVYLAHAQWRA</sequence>
<reference evidence="1 2" key="1">
    <citation type="journal article" date="2019" name="Sci. Rep.">
        <title>Orb-weaving spider Araneus ventricosus genome elucidates the spidroin gene catalogue.</title>
        <authorList>
            <person name="Kono N."/>
            <person name="Nakamura H."/>
            <person name="Ohtoshi R."/>
            <person name="Moran D.A.P."/>
            <person name="Shinohara A."/>
            <person name="Yoshida Y."/>
            <person name="Fujiwara M."/>
            <person name="Mori M."/>
            <person name="Tomita M."/>
            <person name="Arakawa K."/>
        </authorList>
    </citation>
    <scope>NUCLEOTIDE SEQUENCE [LARGE SCALE GENOMIC DNA]</scope>
</reference>
<dbReference type="Proteomes" id="UP000499080">
    <property type="component" value="Unassembled WGS sequence"/>
</dbReference>
<accession>A0A4Y2TIB3</accession>
<protein>
    <submittedName>
        <fullName evidence="1">Uncharacterized protein</fullName>
    </submittedName>
</protein>
<name>A0A4Y2TIB3_ARAVE</name>
<dbReference type="OrthoDB" id="29853at2759"/>
<evidence type="ECO:0000313" key="1">
    <source>
        <dbReference type="EMBL" id="GBN99981.1"/>
    </source>
</evidence>
<dbReference type="EMBL" id="BGPR01028676">
    <property type="protein sequence ID" value="GBN99981.1"/>
    <property type="molecule type" value="Genomic_DNA"/>
</dbReference>
<gene>
    <name evidence="1" type="ORF">AVEN_183419_1</name>
</gene>
<evidence type="ECO:0000313" key="2">
    <source>
        <dbReference type="Proteomes" id="UP000499080"/>
    </source>
</evidence>
<comment type="caution">
    <text evidence="1">The sequence shown here is derived from an EMBL/GenBank/DDBJ whole genome shotgun (WGS) entry which is preliminary data.</text>
</comment>